<dbReference type="InterPro" id="IPR043502">
    <property type="entry name" value="DNA/RNA_pol_sf"/>
</dbReference>
<feature type="repeat" description="ANK" evidence="1">
    <location>
        <begin position="282"/>
        <end position="314"/>
    </location>
</feature>
<evidence type="ECO:0000313" key="5">
    <source>
        <dbReference type="Proteomes" id="UP001190700"/>
    </source>
</evidence>
<feature type="repeat" description="ANK" evidence="1">
    <location>
        <begin position="414"/>
        <end position="446"/>
    </location>
</feature>
<dbReference type="PANTHER" id="PTHR24133:SF40">
    <property type="entry name" value="ANKYRIN REPEAT DOMAIN 44"/>
    <property type="match status" value="1"/>
</dbReference>
<feature type="domain" description="Integrase zinc-binding" evidence="3">
    <location>
        <begin position="897"/>
        <end position="954"/>
    </location>
</feature>
<dbReference type="SUPFAM" id="SSF48403">
    <property type="entry name" value="Ankyrin repeat"/>
    <property type="match status" value="2"/>
</dbReference>
<evidence type="ECO:0000313" key="4">
    <source>
        <dbReference type="EMBL" id="KAK3234152.1"/>
    </source>
</evidence>
<dbReference type="Proteomes" id="UP001190700">
    <property type="component" value="Unassembled WGS sequence"/>
</dbReference>
<dbReference type="Pfam" id="PF12796">
    <property type="entry name" value="Ank_2"/>
    <property type="match status" value="4"/>
</dbReference>
<dbReference type="InterPro" id="IPR052391">
    <property type="entry name" value="E3_Ligase-Neurotoxin"/>
</dbReference>
<dbReference type="EMBL" id="LGRX02035553">
    <property type="protein sequence ID" value="KAK3234152.1"/>
    <property type="molecule type" value="Genomic_DNA"/>
</dbReference>
<organism evidence="4 5">
    <name type="scientific">Cymbomonas tetramitiformis</name>
    <dbReference type="NCBI Taxonomy" id="36881"/>
    <lineage>
        <taxon>Eukaryota</taxon>
        <taxon>Viridiplantae</taxon>
        <taxon>Chlorophyta</taxon>
        <taxon>Pyramimonadophyceae</taxon>
        <taxon>Pyramimonadales</taxon>
        <taxon>Pyramimonadaceae</taxon>
        <taxon>Cymbomonas</taxon>
    </lineage>
</organism>
<dbReference type="AlphaFoldDB" id="A0AAE0BD09"/>
<dbReference type="InterPro" id="IPR043128">
    <property type="entry name" value="Rev_trsase/Diguanyl_cyclase"/>
</dbReference>
<dbReference type="Gene3D" id="3.10.20.370">
    <property type="match status" value="1"/>
</dbReference>
<dbReference type="InterPro" id="IPR036770">
    <property type="entry name" value="Ankyrin_rpt-contain_sf"/>
</dbReference>
<keyword evidence="1" id="KW-0040">ANK repeat</keyword>
<dbReference type="InterPro" id="IPR041577">
    <property type="entry name" value="RT_RNaseH_2"/>
</dbReference>
<dbReference type="PROSITE" id="PS50297">
    <property type="entry name" value="ANK_REP_REGION"/>
    <property type="match status" value="12"/>
</dbReference>
<feature type="repeat" description="ANK" evidence="1">
    <location>
        <begin position="145"/>
        <end position="177"/>
    </location>
</feature>
<dbReference type="Gene3D" id="1.10.340.70">
    <property type="match status" value="1"/>
</dbReference>
<evidence type="ECO:0000259" key="2">
    <source>
        <dbReference type="Pfam" id="PF17919"/>
    </source>
</evidence>
<dbReference type="Pfam" id="PF17919">
    <property type="entry name" value="RT_RNaseH_2"/>
    <property type="match status" value="1"/>
</dbReference>
<dbReference type="PRINTS" id="PR01415">
    <property type="entry name" value="ANKYRIN"/>
</dbReference>
<dbReference type="PROSITE" id="PS50088">
    <property type="entry name" value="ANK_REPEAT"/>
    <property type="match status" value="13"/>
</dbReference>
<keyword evidence="5" id="KW-1185">Reference proteome</keyword>
<feature type="repeat" description="ANK" evidence="1">
    <location>
        <begin position="213"/>
        <end position="237"/>
    </location>
</feature>
<accession>A0AAE0BD09</accession>
<dbReference type="PANTHER" id="PTHR24133">
    <property type="entry name" value="ANKYRIN DOMAIN-CONTAINING"/>
    <property type="match status" value="1"/>
</dbReference>
<feature type="repeat" description="ANK" evidence="1">
    <location>
        <begin position="447"/>
        <end position="479"/>
    </location>
</feature>
<evidence type="ECO:0000259" key="3">
    <source>
        <dbReference type="Pfam" id="PF17921"/>
    </source>
</evidence>
<feature type="repeat" description="ANK" evidence="1">
    <location>
        <begin position="513"/>
        <end position="535"/>
    </location>
</feature>
<dbReference type="InterPro" id="IPR041588">
    <property type="entry name" value="Integrase_H2C2"/>
</dbReference>
<dbReference type="SUPFAM" id="SSF56672">
    <property type="entry name" value="DNA/RNA polymerases"/>
    <property type="match status" value="1"/>
</dbReference>
<dbReference type="Pfam" id="PF13637">
    <property type="entry name" value="Ank_4"/>
    <property type="match status" value="1"/>
</dbReference>
<dbReference type="Gene3D" id="3.30.70.270">
    <property type="match status" value="1"/>
</dbReference>
<dbReference type="Pfam" id="PF00023">
    <property type="entry name" value="Ank"/>
    <property type="match status" value="2"/>
</dbReference>
<feature type="repeat" description="ANK" evidence="1">
    <location>
        <begin position="348"/>
        <end position="380"/>
    </location>
</feature>
<dbReference type="Gene3D" id="1.25.40.20">
    <property type="entry name" value="Ankyrin repeat-containing domain"/>
    <property type="match status" value="6"/>
</dbReference>
<protein>
    <submittedName>
        <fullName evidence="4">Uncharacterized protein</fullName>
    </submittedName>
</protein>
<dbReference type="FunFam" id="3.30.70.270:FF:000020">
    <property type="entry name" value="Transposon Tf2-6 polyprotein-like Protein"/>
    <property type="match status" value="1"/>
</dbReference>
<evidence type="ECO:0000256" key="1">
    <source>
        <dbReference type="PROSITE-ProRule" id="PRU00023"/>
    </source>
</evidence>
<feature type="repeat" description="ANK" evidence="1">
    <location>
        <begin position="381"/>
        <end position="413"/>
    </location>
</feature>
<feature type="repeat" description="ANK" evidence="1">
    <location>
        <begin position="63"/>
        <end position="90"/>
    </location>
</feature>
<feature type="repeat" description="ANK" evidence="1">
    <location>
        <begin position="179"/>
        <end position="211"/>
    </location>
</feature>
<feature type="repeat" description="ANK" evidence="1">
    <location>
        <begin position="315"/>
        <end position="347"/>
    </location>
</feature>
<proteinExistence type="predicted"/>
<dbReference type="SMART" id="SM00248">
    <property type="entry name" value="ANK"/>
    <property type="match status" value="14"/>
</dbReference>
<feature type="domain" description="Reverse transcriptase/retrotransposon-derived protein RNase H-like" evidence="2">
    <location>
        <begin position="574"/>
        <end position="662"/>
    </location>
</feature>
<feature type="repeat" description="ANK" evidence="1">
    <location>
        <begin position="249"/>
        <end position="281"/>
    </location>
</feature>
<comment type="caution">
    <text evidence="4">The sequence shown here is derived from an EMBL/GenBank/DDBJ whole genome shotgun (WGS) entry which is preliminary data.</text>
</comment>
<sequence>MIFQRTSLAEQSSARLQNFEMNESPLKRRRTSSDLIASAANIRGRNSPVQVTYPSRLGHLRTLHEAAGAGDIDVLRTLIASGANVNASEVHPHTLPFSLLTDLLHVSSQNLCTPLLLAAVGDHFEVVCALLATGLVHNVNPRDANGTPALFWAVQNGALEIARTLIVHGASAHDTAQENNWTALHEASRQGRADLAELLLQHGAMVTELDSSDGRSPMHIALSQDDIAMVRVLASRGGIHMDMNEARQARHTALHFAACMGRTGAARCLLHAGADVEAHDVEWNTPLHFAARVGHAEMLRILLGSGADVGARNQGDHTALHFAAHAGCVEVANHLLAGGSSKNARNVYGCTPLHFATRAGNAEVVECLLLADADKDARDVGRHTPLHFAAHAGHADAVQCLLDAGANKEARDVYGCSPLHFAARGGHTAVIICLLQAGADVEARGMGRHTPLHFAVHAGRVEAVQQLLKAGANTEAGNLERHNPLHFAARAGRVDLVQHLLHAGADAEAHDQKKLTPLHFAVCEGHLEAVEQLLRASPMSRHDLNGYYRRFVHHFSEIAKPLTELTKSDVPWQWGEQQQWAFNELKAALTSSPVLALPDVKAAADGTAPFLVQTDASGVALGGVLMQDTGEGMRVVAYDSRQFSAAEQNYHTEERELRQARWYMDLMEVGVPRMEYVIGALLVVPDALSRRSDYVVKSPREWLAEAGVLPDKETDLPVGMGAKLNAVSVMTEHGSTPPAPAPIWLATVESWEEKVLTLQAAEQALDVAYACVEPEQQQPQQQQGQQQQAQMVKVRREVFERPQRQFGEFDVDACCEPGGHNRLIDQYWTKCLDEKWSDSTFVEALRDEYARKGPLRKLREEVRTAPHQAAREFRIEGDVRWRVVAAGRYQLVLGEDSPLREVIFWEAHDSVAAGHTGRDKTLERALRRFWWKNATNDVAEWVASCPTCQAVRPRVAYPDGLLNPHSIPLRNWQEVEVDFVTGLPLTERGNDAFVAFTCKLRKMVHMVHMPFGDSSAQTVARIYFDTVWRQPHGAPTNIDRVRQGLEVPRCLLEGAREADGGAGGLHNTIQPAIGWTGGAHEQDD</sequence>
<feature type="repeat" description="ANK" evidence="1">
    <location>
        <begin position="480"/>
        <end position="512"/>
    </location>
</feature>
<reference evidence="4 5" key="1">
    <citation type="journal article" date="2015" name="Genome Biol. Evol.">
        <title>Comparative Genomics of a Bacterivorous Green Alga Reveals Evolutionary Causalities and Consequences of Phago-Mixotrophic Mode of Nutrition.</title>
        <authorList>
            <person name="Burns J.A."/>
            <person name="Paasch A."/>
            <person name="Narechania A."/>
            <person name="Kim E."/>
        </authorList>
    </citation>
    <scope>NUCLEOTIDE SEQUENCE [LARGE SCALE GENOMIC DNA]</scope>
    <source>
        <strain evidence="4 5">PLY_AMNH</strain>
    </source>
</reference>
<dbReference type="Pfam" id="PF17921">
    <property type="entry name" value="Integrase_H2C2"/>
    <property type="match status" value="1"/>
</dbReference>
<gene>
    <name evidence="4" type="ORF">CYMTET_55581</name>
</gene>
<name>A0AAE0BD09_9CHLO</name>
<dbReference type="InterPro" id="IPR002110">
    <property type="entry name" value="Ankyrin_rpt"/>
</dbReference>